<reference evidence="8 9" key="1">
    <citation type="submission" date="2019-01" db="EMBL/GenBank/DDBJ databases">
        <title>Egibacter rhizosphaerae EGI 80759T.</title>
        <authorList>
            <person name="Chen D.-D."/>
            <person name="Tian Y."/>
            <person name="Jiao J.-Y."/>
            <person name="Zhang X.-T."/>
            <person name="Zhang Y.-G."/>
            <person name="Zhang Y."/>
            <person name="Xiao M."/>
            <person name="Shu W.-S."/>
            <person name="Li W.-J."/>
        </authorList>
    </citation>
    <scope>NUCLEOTIDE SEQUENCE [LARGE SCALE GENOMIC DNA]</scope>
    <source>
        <strain evidence="8 9">EGI 80759</strain>
    </source>
</reference>
<dbReference type="AlphaFoldDB" id="A0A411YIG9"/>
<dbReference type="InterPro" id="IPR011054">
    <property type="entry name" value="Rudment_hybrid_motif"/>
</dbReference>
<evidence type="ECO:0000256" key="3">
    <source>
        <dbReference type="ARBA" id="ARBA00022840"/>
    </source>
</evidence>
<dbReference type="PANTHER" id="PTHR11609">
    <property type="entry name" value="PURINE BIOSYNTHESIS PROTEIN 6/7, PUR6/7"/>
    <property type="match status" value="1"/>
</dbReference>
<feature type="binding site" evidence="4">
    <location>
        <begin position="187"/>
        <end position="190"/>
    </location>
    <ligand>
        <name>ATP</name>
        <dbReference type="ChEBI" id="CHEBI:30616"/>
    </ligand>
</feature>
<feature type="binding site" evidence="4">
    <location>
        <position position="152"/>
    </location>
    <ligand>
        <name>ATP</name>
        <dbReference type="ChEBI" id="CHEBI:30616"/>
    </ligand>
</feature>
<dbReference type="SUPFAM" id="SSF51246">
    <property type="entry name" value="Rudiment single hybrid motif"/>
    <property type="match status" value="1"/>
</dbReference>
<feature type="region of interest" description="Disordered" evidence="6">
    <location>
        <begin position="375"/>
        <end position="415"/>
    </location>
</feature>
<keyword evidence="9" id="KW-1185">Reference proteome</keyword>
<dbReference type="PROSITE" id="PS50975">
    <property type="entry name" value="ATP_GRASP"/>
    <property type="match status" value="1"/>
</dbReference>
<comment type="caution">
    <text evidence="4">Lacks conserved residue(s) required for the propagation of feature annotation.</text>
</comment>
<evidence type="ECO:0000313" key="9">
    <source>
        <dbReference type="Proteomes" id="UP000291469"/>
    </source>
</evidence>
<keyword evidence="4 5" id="KW-0436">Ligase</keyword>
<dbReference type="InterPro" id="IPR040686">
    <property type="entry name" value="PurK_C"/>
</dbReference>
<comment type="similarity">
    <text evidence="4 5">Belongs to the PurK/PurT family.</text>
</comment>
<comment type="pathway">
    <text evidence="4 5">Purine metabolism; IMP biosynthesis via de novo pathway; 5-amino-1-(5-phospho-D-ribosyl)imidazole-4-carboxylate from 5-amino-1-(5-phospho-D-ribosyl)imidazole (N5-CAIR route): step 1/2.</text>
</comment>
<dbReference type="GO" id="GO:0034028">
    <property type="term" value="F:5-(carboxyamino)imidazole ribonucleotide synthase activity"/>
    <property type="evidence" value="ECO:0007669"/>
    <property type="project" value="UniProtKB-UniRule"/>
</dbReference>
<dbReference type="InterPro" id="IPR016185">
    <property type="entry name" value="PreATP-grasp_dom_sf"/>
</dbReference>
<dbReference type="GO" id="GO:0005524">
    <property type="term" value="F:ATP binding"/>
    <property type="evidence" value="ECO:0007669"/>
    <property type="project" value="UniProtKB-UniRule"/>
</dbReference>
<dbReference type="InterPro" id="IPR003135">
    <property type="entry name" value="ATP-grasp_carboxylate-amine"/>
</dbReference>
<evidence type="ECO:0000256" key="5">
    <source>
        <dbReference type="RuleBase" id="RU361200"/>
    </source>
</evidence>
<comment type="function">
    <text evidence="5">Catalyzes the ATP-dependent conversion of 5-aminoimidazole ribonucleotide (AIR) and HCO(3)- to N5-carboxyaminoimidazole ribonucleotide (N5-CAIR).</text>
</comment>
<dbReference type="InterPro" id="IPR013815">
    <property type="entry name" value="ATP_grasp_subdomain_1"/>
</dbReference>
<evidence type="ECO:0000256" key="4">
    <source>
        <dbReference type="HAMAP-Rule" id="MF_01928"/>
    </source>
</evidence>
<dbReference type="Pfam" id="PF17769">
    <property type="entry name" value="PurK_C"/>
    <property type="match status" value="1"/>
</dbReference>
<dbReference type="Gene3D" id="3.30.470.20">
    <property type="entry name" value="ATP-grasp fold, B domain"/>
    <property type="match status" value="1"/>
</dbReference>
<dbReference type="GO" id="GO:0004638">
    <property type="term" value="F:phosphoribosylaminoimidazole carboxylase activity"/>
    <property type="evidence" value="ECO:0007669"/>
    <property type="project" value="InterPro"/>
</dbReference>
<dbReference type="GO" id="GO:0046872">
    <property type="term" value="F:metal ion binding"/>
    <property type="evidence" value="ECO:0007669"/>
    <property type="project" value="InterPro"/>
</dbReference>
<dbReference type="HAMAP" id="MF_01928">
    <property type="entry name" value="PurK"/>
    <property type="match status" value="1"/>
</dbReference>
<keyword evidence="2 4" id="KW-0658">Purine biosynthesis</keyword>
<feature type="compositionally biased region" description="Basic and acidic residues" evidence="6">
    <location>
        <begin position="406"/>
        <end position="415"/>
    </location>
</feature>
<dbReference type="InterPro" id="IPR054350">
    <property type="entry name" value="PurT/PurK_preATP-grasp"/>
</dbReference>
<dbReference type="Proteomes" id="UP000291469">
    <property type="component" value="Chromosome"/>
</dbReference>
<feature type="domain" description="ATP-grasp" evidence="7">
    <location>
        <begin position="116"/>
        <end position="303"/>
    </location>
</feature>
<dbReference type="NCBIfam" id="TIGR01161">
    <property type="entry name" value="purK"/>
    <property type="match status" value="1"/>
</dbReference>
<dbReference type="PANTHER" id="PTHR11609:SF5">
    <property type="entry name" value="PHOSPHORIBOSYLAMINOIMIDAZOLE CARBOXYLASE"/>
    <property type="match status" value="1"/>
</dbReference>
<dbReference type="Gene3D" id="3.40.50.20">
    <property type="match status" value="1"/>
</dbReference>
<dbReference type="Gene3D" id="3.30.1490.20">
    <property type="entry name" value="ATP-grasp fold, A domain"/>
    <property type="match status" value="1"/>
</dbReference>
<comment type="function">
    <text evidence="4">Catalyzes the ATP-dependent conversion of 5-aminoimidazole ribonucleotide (AIR) and HCO(3)(-) to N5-carboxyaminoimidazole ribonucleotide (N5-CAIR).</text>
</comment>
<dbReference type="Pfam" id="PF02222">
    <property type="entry name" value="ATP-grasp"/>
    <property type="match status" value="1"/>
</dbReference>
<keyword evidence="1 4" id="KW-0547">Nucleotide-binding</keyword>
<dbReference type="GO" id="GO:0006189">
    <property type="term" value="P:'de novo' IMP biosynthetic process"/>
    <property type="evidence" value="ECO:0007669"/>
    <property type="project" value="UniProtKB-UniRule"/>
</dbReference>
<keyword evidence="3 4" id="KW-0067">ATP-binding</keyword>
<accession>A0A411YIG9</accession>
<dbReference type="GO" id="GO:0005829">
    <property type="term" value="C:cytosol"/>
    <property type="evidence" value="ECO:0007669"/>
    <property type="project" value="TreeGrafter"/>
</dbReference>
<evidence type="ECO:0000256" key="2">
    <source>
        <dbReference type="ARBA" id="ARBA00022755"/>
    </source>
</evidence>
<evidence type="ECO:0000259" key="7">
    <source>
        <dbReference type="PROSITE" id="PS50975"/>
    </source>
</evidence>
<gene>
    <name evidence="4 5" type="primary">purK</name>
    <name evidence="8" type="ORF">ER308_16895</name>
</gene>
<dbReference type="NCBIfam" id="NF004679">
    <property type="entry name" value="PRK06019.1-5"/>
    <property type="match status" value="1"/>
</dbReference>
<organism evidence="8 9">
    <name type="scientific">Egibacter rhizosphaerae</name>
    <dbReference type="NCBI Taxonomy" id="1670831"/>
    <lineage>
        <taxon>Bacteria</taxon>
        <taxon>Bacillati</taxon>
        <taxon>Actinomycetota</taxon>
        <taxon>Nitriliruptoria</taxon>
        <taxon>Egibacterales</taxon>
        <taxon>Egibacteraceae</taxon>
        <taxon>Egibacter</taxon>
    </lineage>
</organism>
<evidence type="ECO:0000313" key="8">
    <source>
        <dbReference type="EMBL" id="QBI21084.1"/>
    </source>
</evidence>
<evidence type="ECO:0000256" key="6">
    <source>
        <dbReference type="SAM" id="MobiDB-lite"/>
    </source>
</evidence>
<feature type="binding site" evidence="4">
    <location>
        <position position="195"/>
    </location>
    <ligand>
        <name>ATP</name>
        <dbReference type="ChEBI" id="CHEBI:30616"/>
    </ligand>
</feature>
<protein>
    <recommendedName>
        <fullName evidence="4 5">N5-carboxyaminoimidazole ribonucleotide synthase</fullName>
        <shortName evidence="4 5">N5-CAIR synthase</shortName>
        <ecNumber evidence="4 5">6.3.4.18</ecNumber>
    </recommendedName>
    <alternativeName>
        <fullName evidence="4 5">5-(carboxyamino)imidazole ribonucleotide synthetase</fullName>
    </alternativeName>
</protein>
<dbReference type="Pfam" id="PF22660">
    <property type="entry name" value="RS_preATP-grasp-like"/>
    <property type="match status" value="1"/>
</dbReference>
<dbReference type="RefSeq" id="WP_131156077.1">
    <property type="nucleotide sequence ID" value="NZ_CP036402.1"/>
</dbReference>
<dbReference type="EC" id="6.3.4.18" evidence="4 5"/>
<feature type="binding site" evidence="4">
    <location>
        <begin position="272"/>
        <end position="273"/>
    </location>
    <ligand>
        <name>ATP</name>
        <dbReference type="ChEBI" id="CHEBI:30616"/>
    </ligand>
</feature>
<comment type="subunit">
    <text evidence="4 5">Homodimer.</text>
</comment>
<sequence>MSTPPGTERAVAWPRVGVVGAGQLARMLAAAAVPLGVRLELLAEAEDASAAQVVPATRIGVPDKDALADLVERCDVVTFDHELVDPAVLDPLAAQGAPFAPSPAALRMAQDKAHQRAILEAAGAPVPAHRLADDVDAALAAAEHVGWPVVVKAPRGGYDGRGVATADDPEGLPDAWASIGGGPALIEQRVPLAAELAVLVARRRHHGETVVYPPTETVQQNGICTEVIAPARVPDEVAAHAGKVAALVAELVAADGICAVELFWTGEQVLINEVATRPHNSGHWTIEGATTSQFANHLRGVLGWPLGDPNVRAPASVTVNVLGPGDGSDPAAHRSDALTIGDAAVHLYGKTARAGRKVGHVTVCGPDAETARERAHRAAARLVGAREPRLARGGGDPATNDPQRPALDRSGGEQP</sequence>
<dbReference type="OrthoDB" id="9804625at2"/>
<dbReference type="KEGG" id="erz:ER308_16895"/>
<dbReference type="InterPro" id="IPR005875">
    <property type="entry name" value="PurK"/>
</dbReference>
<dbReference type="UniPathway" id="UPA00074">
    <property type="reaction ID" value="UER00942"/>
</dbReference>
<feature type="binding site" evidence="4">
    <location>
        <position position="112"/>
    </location>
    <ligand>
        <name>ATP</name>
        <dbReference type="ChEBI" id="CHEBI:30616"/>
    </ligand>
</feature>
<dbReference type="SUPFAM" id="SSF52440">
    <property type="entry name" value="PreATP-grasp domain"/>
    <property type="match status" value="1"/>
</dbReference>
<dbReference type="InterPro" id="IPR011761">
    <property type="entry name" value="ATP-grasp"/>
</dbReference>
<proteinExistence type="inferred from homology"/>
<name>A0A411YIG9_9ACTN</name>
<evidence type="ECO:0000256" key="1">
    <source>
        <dbReference type="ARBA" id="ARBA00022741"/>
    </source>
</evidence>
<dbReference type="EMBL" id="CP036402">
    <property type="protein sequence ID" value="QBI21084.1"/>
    <property type="molecule type" value="Genomic_DNA"/>
</dbReference>
<dbReference type="NCBIfam" id="NF004680">
    <property type="entry name" value="PRK06019.1-6"/>
    <property type="match status" value="1"/>
</dbReference>
<dbReference type="SUPFAM" id="SSF56059">
    <property type="entry name" value="Glutathione synthetase ATP-binding domain-like"/>
    <property type="match status" value="1"/>
</dbReference>
<comment type="catalytic activity">
    <reaction evidence="4 5">
        <text>5-amino-1-(5-phospho-beta-D-ribosyl)imidazole + hydrogencarbonate + ATP = 5-carboxyamino-1-(5-phospho-D-ribosyl)imidazole + ADP + phosphate + 2 H(+)</text>
        <dbReference type="Rhea" id="RHEA:19317"/>
        <dbReference type="ChEBI" id="CHEBI:15378"/>
        <dbReference type="ChEBI" id="CHEBI:17544"/>
        <dbReference type="ChEBI" id="CHEBI:30616"/>
        <dbReference type="ChEBI" id="CHEBI:43474"/>
        <dbReference type="ChEBI" id="CHEBI:58730"/>
        <dbReference type="ChEBI" id="CHEBI:137981"/>
        <dbReference type="ChEBI" id="CHEBI:456216"/>
        <dbReference type="EC" id="6.3.4.18"/>
    </reaction>
</comment>